<evidence type="ECO:0000313" key="4">
    <source>
        <dbReference type="Proteomes" id="UP000799767"/>
    </source>
</evidence>
<dbReference type="Pfam" id="PF11374">
    <property type="entry name" value="DUF3176"/>
    <property type="match status" value="1"/>
</dbReference>
<accession>A0A6A6Q4T6</accession>
<dbReference type="AlphaFoldDB" id="A0A6A6Q4T6"/>
<reference evidence="3" key="1">
    <citation type="journal article" date="2020" name="Stud. Mycol.">
        <title>101 Dothideomycetes genomes: a test case for predicting lifestyles and emergence of pathogens.</title>
        <authorList>
            <person name="Haridas S."/>
            <person name="Albert R."/>
            <person name="Binder M."/>
            <person name="Bloem J."/>
            <person name="Labutti K."/>
            <person name="Salamov A."/>
            <person name="Andreopoulos B."/>
            <person name="Baker S."/>
            <person name="Barry K."/>
            <person name="Bills G."/>
            <person name="Bluhm B."/>
            <person name="Cannon C."/>
            <person name="Castanera R."/>
            <person name="Culley D."/>
            <person name="Daum C."/>
            <person name="Ezra D."/>
            <person name="Gonzalez J."/>
            <person name="Henrissat B."/>
            <person name="Kuo A."/>
            <person name="Liang C."/>
            <person name="Lipzen A."/>
            <person name="Lutzoni F."/>
            <person name="Magnuson J."/>
            <person name="Mondo S."/>
            <person name="Nolan M."/>
            <person name="Ohm R."/>
            <person name="Pangilinan J."/>
            <person name="Park H.-J."/>
            <person name="Ramirez L."/>
            <person name="Alfaro M."/>
            <person name="Sun H."/>
            <person name="Tritt A."/>
            <person name="Yoshinaga Y."/>
            <person name="Zwiers L.-H."/>
            <person name="Turgeon B."/>
            <person name="Goodwin S."/>
            <person name="Spatafora J."/>
            <person name="Crous P."/>
            <person name="Grigoriev I."/>
        </authorList>
    </citation>
    <scope>NUCLEOTIDE SEQUENCE</scope>
    <source>
        <strain evidence="3">CBS 113389</strain>
    </source>
</reference>
<evidence type="ECO:0000256" key="2">
    <source>
        <dbReference type="SAM" id="Phobius"/>
    </source>
</evidence>
<gene>
    <name evidence="3" type="ORF">BDY17DRAFT_90018</name>
</gene>
<evidence type="ECO:0000313" key="3">
    <source>
        <dbReference type="EMBL" id="KAF2486966.1"/>
    </source>
</evidence>
<keyword evidence="4" id="KW-1185">Reference proteome</keyword>
<dbReference type="PANTHER" id="PTHR37576">
    <property type="entry name" value="DEFECT AT LOW TEMPERATURE PROTEIN 1"/>
    <property type="match status" value="1"/>
</dbReference>
<keyword evidence="2" id="KW-0472">Membrane</keyword>
<keyword evidence="2" id="KW-1133">Transmembrane helix</keyword>
<organism evidence="3 4">
    <name type="scientific">Neohortaea acidophila</name>
    <dbReference type="NCBI Taxonomy" id="245834"/>
    <lineage>
        <taxon>Eukaryota</taxon>
        <taxon>Fungi</taxon>
        <taxon>Dikarya</taxon>
        <taxon>Ascomycota</taxon>
        <taxon>Pezizomycotina</taxon>
        <taxon>Dothideomycetes</taxon>
        <taxon>Dothideomycetidae</taxon>
        <taxon>Mycosphaerellales</taxon>
        <taxon>Teratosphaeriaceae</taxon>
        <taxon>Neohortaea</taxon>
    </lineage>
</organism>
<feature type="transmembrane region" description="Helical" evidence="2">
    <location>
        <begin position="549"/>
        <end position="570"/>
    </location>
</feature>
<protein>
    <submittedName>
        <fullName evidence="3">Uncharacterized protein</fullName>
    </submittedName>
</protein>
<feature type="region of interest" description="Disordered" evidence="1">
    <location>
        <begin position="1"/>
        <end position="32"/>
    </location>
</feature>
<feature type="transmembrane region" description="Helical" evidence="2">
    <location>
        <begin position="81"/>
        <end position="105"/>
    </location>
</feature>
<keyword evidence="2" id="KW-0812">Transmembrane</keyword>
<sequence length="594" mass="64123">MAGGRESVDGIGNTIRPDNDEQAPRPMVGGSEKVPAMAADSITFPPPPLTSVDDCKPSAIRRMINMLPFRQQERRPWRASLIFLGPLSGLFGILLAMASLVASLGVLAGSNGQPVESWPAPPSTYLAILTAVGNLSIRYAAFQGVIIAWWSSALRGSTLSKLHQDWRSGTSFRGSITAGRSTTLLGLACIFSTLVVTDGPLLQRASTVSTIQDSGVVILDVSMAPEIPHGFTGIWNTATELGLPLNNTASQPLYVFNETYPTPDGPALNDIWTGNLPRTTNPIIQWWNMADLPGVISGCPGVCKTTIKAPALFVTSCTAYEAKVDPKFDWEIAATANDHSVPLETLGFFIAPGLLLQDTESIVLVTGNTTFDEDCTGTLAYRTCKLESAIGAYDITIQDDQIVMSTISAPSLVALANNTGVNHTYDNYWSGHFSTLGGIQDYVAIKWQSYVAYTPSTDNGVVIALEDNTEGPLLQQQFYAPDARLQCPSYVDPHDFMMNEINKLMFYVGAAAAQEDQEYLEANLDPGLSAQSTVPGRLAGTVTVFHTDYWFFLGAAIVEVVCIALVLPTYRGWWRIGRPTSFSPLEIAKIPDHG</sequence>
<dbReference type="EMBL" id="MU001632">
    <property type="protein sequence ID" value="KAF2486966.1"/>
    <property type="molecule type" value="Genomic_DNA"/>
</dbReference>
<proteinExistence type="predicted"/>
<dbReference type="PANTHER" id="PTHR37576:SF2">
    <property type="entry name" value="DEFECT AT LOW TEMPERATURE PROTEIN 1"/>
    <property type="match status" value="1"/>
</dbReference>
<dbReference type="Proteomes" id="UP000799767">
    <property type="component" value="Unassembled WGS sequence"/>
</dbReference>
<evidence type="ECO:0000256" key="1">
    <source>
        <dbReference type="SAM" id="MobiDB-lite"/>
    </source>
</evidence>
<name>A0A6A6Q4T6_9PEZI</name>
<dbReference type="RefSeq" id="XP_033593535.1">
    <property type="nucleotide sequence ID" value="XM_033738814.1"/>
</dbReference>
<dbReference type="InterPro" id="IPR021514">
    <property type="entry name" value="DUF3176"/>
</dbReference>
<dbReference type="OrthoDB" id="5357734at2759"/>
<dbReference type="GeneID" id="54479815"/>